<dbReference type="InterPro" id="IPR045090">
    <property type="entry name" value="Pept_M3A_M3B"/>
</dbReference>
<sequence>MPDFSKLGLYRKREFIPNSPDFSSKEETENLFKKLLDYPAESGEDVWGFLRFKAELFSALDQYGSKLHIKLTCDTSDKEVEKLYRHFTTAIRPLVIAFSNEIDKKTSRLLKQYPLDKRASEVLSRALETDLQIYTEKNVPLFTEESLLVQKYEKLAGSQLVEFGGKQQTFQQMAKYQLRPERNIRESAWRACAGKRFTDRQSFESLFAEMVELRSKIAENAGFSNYLEYVFQQKHRFDYTPENCKEFHEAVEEVVVPALSEIYEDRKLRLGVDNLRPWDLAADPEGNPPLRPFENTEELLSKVSSVFHQLDGRLAGIFDMMRMENLFDLESRKNKAPGGYQSTLFDSGVPFIFANLVGVNDDLRIIFHESGHAFHTFACRDEQIFEYRHAPMEFCEVASMSMELLVMPHLSLIYENPQERSRAERVQLEKTLQILASVAMVDAFQHKIYEQRITDPEELAEIWLDLNKRFRPAPLDISCCEQLVARQWQRILHFFKVPLYYIEYGIAQLGALGIWQNSFQDTEKALSHYWNALSLGGSRPLPELFETAGVRFDMSRDHIAPLVETVRKELWKS</sequence>
<evidence type="ECO:0000313" key="9">
    <source>
        <dbReference type="Proteomes" id="UP000193334"/>
    </source>
</evidence>
<name>A0A1W6LPV4_9BACT</name>
<protein>
    <submittedName>
        <fullName evidence="8">Oligoendopeptidase F, plasmid</fullName>
        <ecNumber evidence="8">3.4.24.-</ecNumber>
    </submittedName>
</protein>
<dbReference type="AlphaFoldDB" id="A0A1W6LPV4"/>
<dbReference type="NCBIfam" id="TIGR02289">
    <property type="entry name" value="M3_not_pepF"/>
    <property type="match status" value="1"/>
</dbReference>
<evidence type="ECO:0000313" key="8">
    <source>
        <dbReference type="EMBL" id="ARN57753.1"/>
    </source>
</evidence>
<dbReference type="GO" id="GO:0006508">
    <property type="term" value="P:proteolysis"/>
    <property type="evidence" value="ECO:0007669"/>
    <property type="project" value="UniProtKB-KW"/>
</dbReference>
<dbReference type="EMBL" id="CP021023">
    <property type="protein sequence ID" value="ARN57753.1"/>
    <property type="molecule type" value="Genomic_DNA"/>
</dbReference>
<dbReference type="EC" id="3.4.24.-" evidence="8"/>
<evidence type="ECO:0000256" key="6">
    <source>
        <dbReference type="RuleBase" id="RU003435"/>
    </source>
</evidence>
<dbReference type="PANTHER" id="PTHR11804:SF48">
    <property type="entry name" value="PUTATIVE-RELATED"/>
    <property type="match status" value="1"/>
</dbReference>
<dbReference type="KEGG" id="pbp:STSP1_02176"/>
<organism evidence="8 9">
    <name type="scientific">Sedimentisphaera salicampi</name>
    <dbReference type="NCBI Taxonomy" id="1941349"/>
    <lineage>
        <taxon>Bacteria</taxon>
        <taxon>Pseudomonadati</taxon>
        <taxon>Planctomycetota</taxon>
        <taxon>Phycisphaerae</taxon>
        <taxon>Sedimentisphaerales</taxon>
        <taxon>Sedimentisphaeraceae</taxon>
        <taxon>Sedimentisphaera</taxon>
    </lineage>
</organism>
<dbReference type="GO" id="GO:0046872">
    <property type="term" value="F:metal ion binding"/>
    <property type="evidence" value="ECO:0007669"/>
    <property type="project" value="UniProtKB-UniRule"/>
</dbReference>
<evidence type="ECO:0000256" key="3">
    <source>
        <dbReference type="ARBA" id="ARBA00022801"/>
    </source>
</evidence>
<dbReference type="CDD" id="cd09606">
    <property type="entry name" value="M3B_PepF"/>
    <property type="match status" value="1"/>
</dbReference>
<keyword evidence="4 6" id="KW-0862">Zinc</keyword>
<feature type="domain" description="Peptidase M3A/M3B catalytic" evidence="7">
    <location>
        <begin position="179"/>
        <end position="555"/>
    </location>
</feature>
<dbReference type="SUPFAM" id="SSF55486">
    <property type="entry name" value="Metalloproteases ('zincins'), catalytic domain"/>
    <property type="match status" value="1"/>
</dbReference>
<dbReference type="Proteomes" id="UP000193334">
    <property type="component" value="Chromosome"/>
</dbReference>
<dbReference type="GO" id="GO:0004222">
    <property type="term" value="F:metalloendopeptidase activity"/>
    <property type="evidence" value="ECO:0007669"/>
    <property type="project" value="InterPro"/>
</dbReference>
<evidence type="ECO:0000256" key="4">
    <source>
        <dbReference type="ARBA" id="ARBA00022833"/>
    </source>
</evidence>
<dbReference type="Pfam" id="PF01432">
    <property type="entry name" value="Peptidase_M3"/>
    <property type="match status" value="1"/>
</dbReference>
<accession>A0A1W6LPV4</accession>
<comment type="cofactor">
    <cofactor evidence="6">
        <name>Zn(2+)</name>
        <dbReference type="ChEBI" id="CHEBI:29105"/>
    </cofactor>
    <text evidence="6">Binds 1 zinc ion.</text>
</comment>
<dbReference type="InterPro" id="IPR001567">
    <property type="entry name" value="Pept_M3A_M3B_dom"/>
</dbReference>
<keyword evidence="9" id="KW-1185">Reference proteome</keyword>
<evidence type="ECO:0000256" key="2">
    <source>
        <dbReference type="ARBA" id="ARBA00022723"/>
    </source>
</evidence>
<evidence type="ECO:0000256" key="1">
    <source>
        <dbReference type="ARBA" id="ARBA00022670"/>
    </source>
</evidence>
<dbReference type="PANTHER" id="PTHR11804">
    <property type="entry name" value="PROTEASE M3 THIMET OLIGOPEPTIDASE-RELATED"/>
    <property type="match status" value="1"/>
</dbReference>
<gene>
    <name evidence="8" type="primary">pepF1</name>
    <name evidence="8" type="ORF">STSP1_02176</name>
</gene>
<keyword evidence="2 6" id="KW-0479">Metal-binding</keyword>
<evidence type="ECO:0000256" key="5">
    <source>
        <dbReference type="ARBA" id="ARBA00023049"/>
    </source>
</evidence>
<evidence type="ECO:0000259" key="7">
    <source>
        <dbReference type="Pfam" id="PF01432"/>
    </source>
</evidence>
<keyword evidence="5 6" id="KW-0482">Metalloprotease</keyword>
<comment type="similarity">
    <text evidence="6">Belongs to the peptidase M3 family.</text>
</comment>
<dbReference type="Gene3D" id="1.10.1370.30">
    <property type="match status" value="1"/>
</dbReference>
<proteinExistence type="inferred from homology"/>
<reference evidence="9" key="1">
    <citation type="submission" date="2017-04" db="EMBL/GenBank/DDBJ databases">
        <title>Comparative genomics and description of representatives of a novel lineage of planctomycetes thriving in anoxic sediments.</title>
        <authorList>
            <person name="Spring S."/>
            <person name="Bunk B."/>
            <person name="Sproer C."/>
        </authorList>
    </citation>
    <scope>NUCLEOTIDE SEQUENCE [LARGE SCALE GENOMIC DNA]</scope>
    <source>
        <strain evidence="9">ST-PulAB-D4</strain>
    </source>
</reference>
<keyword evidence="3 6" id="KW-0378">Hydrolase</keyword>
<keyword evidence="1 6" id="KW-0645">Protease</keyword>
<dbReference type="STRING" id="1941349.STSP1_02176"/>
<dbReference type="InterPro" id="IPR011976">
    <property type="entry name" value="Pept_M3B_oligopep-rel"/>
</dbReference>
<dbReference type="GO" id="GO:0006518">
    <property type="term" value="P:peptide metabolic process"/>
    <property type="evidence" value="ECO:0007669"/>
    <property type="project" value="TreeGrafter"/>
</dbReference>